<reference evidence="3" key="1">
    <citation type="journal article" date="2020" name="mSystems">
        <title>Genome- and Community-Level Interaction Insights into Carbon Utilization and Element Cycling Functions of Hydrothermarchaeota in Hydrothermal Sediment.</title>
        <authorList>
            <person name="Zhou Z."/>
            <person name="Liu Y."/>
            <person name="Xu W."/>
            <person name="Pan J."/>
            <person name="Luo Z.H."/>
            <person name="Li M."/>
        </authorList>
    </citation>
    <scope>NUCLEOTIDE SEQUENCE [LARGE SCALE GENOMIC DNA]</scope>
    <source>
        <strain evidence="3">SpSt-102</strain>
    </source>
</reference>
<keyword evidence="2" id="KW-0472">Membrane</keyword>
<comment type="caution">
    <text evidence="3">The sequence shown here is derived from an EMBL/GenBank/DDBJ whole genome shotgun (WGS) entry which is preliminary data.</text>
</comment>
<gene>
    <name evidence="3" type="ORF">ENL71_06460</name>
</gene>
<feature type="region of interest" description="Disordered" evidence="1">
    <location>
        <begin position="142"/>
        <end position="184"/>
    </location>
</feature>
<evidence type="ECO:0000313" key="3">
    <source>
        <dbReference type="EMBL" id="HHS02135.1"/>
    </source>
</evidence>
<feature type="transmembrane region" description="Helical" evidence="2">
    <location>
        <begin position="304"/>
        <end position="325"/>
    </location>
</feature>
<keyword evidence="2" id="KW-0812">Transmembrane</keyword>
<protein>
    <submittedName>
        <fullName evidence="3">Uncharacterized protein</fullName>
    </submittedName>
</protein>
<sequence>MVENLPFTRFVVILKGIEQKGKIPFGYVKVQAIVDSTNLEIVIQGLEETEDKITFWGVVKKSGEYYPVFLNTLSKPEKGTITQILSTSRFNLFRTGWKLTDLVGFAVAKERKEKPNFILIGSFDDSSLYEMERDVLRSFEKGESKKNRDKKEMDNHDEKKEAEVEKEEKTVSSSSKGDDQSLGENYNENVENEIMQAKEQEAEDELTQESAEKSEKEEESSEIVENASQALQKACQDESREENFHFDVEKNYCILEFGDKKIWKRIFEELKEKCERFDPFSDDKVKWFKIEKKDIISISHLHPFLYVIFNPFVFNLVSEHGYLIIGYRRSKRKRDRVEILVPAEFSEETEKVAKSFGFSEFVTRDGKIMDGKEGYFKMSLELIEKEE</sequence>
<name>A0A7C5Z4H8_9FIRM</name>
<dbReference type="AlphaFoldDB" id="A0A7C5Z4H8"/>
<feature type="compositionally biased region" description="Basic and acidic residues" evidence="1">
    <location>
        <begin position="142"/>
        <end position="170"/>
    </location>
</feature>
<accession>A0A7C5Z4H8</accession>
<feature type="region of interest" description="Disordered" evidence="1">
    <location>
        <begin position="199"/>
        <end position="234"/>
    </location>
</feature>
<dbReference type="EMBL" id="DRUZ01000081">
    <property type="protein sequence ID" value="HHS02135.1"/>
    <property type="molecule type" value="Genomic_DNA"/>
</dbReference>
<evidence type="ECO:0000256" key="2">
    <source>
        <dbReference type="SAM" id="Phobius"/>
    </source>
</evidence>
<evidence type="ECO:0000256" key="1">
    <source>
        <dbReference type="SAM" id="MobiDB-lite"/>
    </source>
</evidence>
<organism evidence="3">
    <name type="scientific">Caldicellulosiruptor owensensis</name>
    <dbReference type="NCBI Taxonomy" id="55205"/>
    <lineage>
        <taxon>Bacteria</taxon>
        <taxon>Bacillati</taxon>
        <taxon>Bacillota</taxon>
        <taxon>Bacillota incertae sedis</taxon>
        <taxon>Caldicellulosiruptorales</taxon>
        <taxon>Caldicellulosiruptoraceae</taxon>
        <taxon>Caldicellulosiruptor</taxon>
    </lineage>
</organism>
<keyword evidence="2" id="KW-1133">Transmembrane helix</keyword>
<proteinExistence type="predicted"/>